<evidence type="ECO:0000256" key="1">
    <source>
        <dbReference type="ARBA" id="ARBA00004370"/>
    </source>
</evidence>
<keyword evidence="12" id="KW-1185">Reference proteome</keyword>
<dbReference type="PROSITE" id="PS00154">
    <property type="entry name" value="ATPASE_E1_E2"/>
    <property type="match status" value="1"/>
</dbReference>
<dbReference type="Pfam" id="PF00702">
    <property type="entry name" value="Hydrolase"/>
    <property type="match status" value="1"/>
</dbReference>
<reference evidence="11" key="1">
    <citation type="submission" date="2020-11" db="EMBL/GenBank/DDBJ databases">
        <title>Azospira restricta DSM 18626 genome sequence.</title>
        <authorList>
            <person name="Moe W.M."/>
        </authorList>
    </citation>
    <scope>NUCLEOTIDE SEQUENCE</scope>
    <source>
        <strain evidence="11">DSM 18626</strain>
    </source>
</reference>
<dbReference type="GO" id="GO:0005524">
    <property type="term" value="F:ATP binding"/>
    <property type="evidence" value="ECO:0007669"/>
    <property type="project" value="UniProtKB-UniRule"/>
</dbReference>
<comment type="similarity">
    <text evidence="2 9">Belongs to the cation transport ATPase (P-type) (TC 3.A.3) family. Type IB subfamily.</text>
</comment>
<comment type="subcellular location">
    <subcellularLocation>
        <location evidence="9">Cell membrane</location>
    </subcellularLocation>
    <subcellularLocation>
        <location evidence="1">Membrane</location>
    </subcellularLocation>
</comment>
<dbReference type="InterPro" id="IPR023299">
    <property type="entry name" value="ATPase_P-typ_cyto_dom_N"/>
</dbReference>
<evidence type="ECO:0000259" key="10">
    <source>
        <dbReference type="Pfam" id="PF00122"/>
    </source>
</evidence>
<dbReference type="NCBIfam" id="TIGR01494">
    <property type="entry name" value="ATPase_P-type"/>
    <property type="match status" value="1"/>
</dbReference>
<evidence type="ECO:0000256" key="8">
    <source>
        <dbReference type="ARBA" id="ARBA00047308"/>
    </source>
</evidence>
<evidence type="ECO:0000256" key="5">
    <source>
        <dbReference type="ARBA" id="ARBA00022989"/>
    </source>
</evidence>
<dbReference type="PANTHER" id="PTHR48085:SF5">
    <property type="entry name" value="CADMIUM_ZINC-TRANSPORTING ATPASE HMA4-RELATED"/>
    <property type="match status" value="1"/>
</dbReference>
<keyword evidence="9" id="KW-1003">Cell membrane</keyword>
<organism evidence="11 12">
    <name type="scientific">Azospira restricta</name>
    <dbReference type="NCBI Taxonomy" id="404405"/>
    <lineage>
        <taxon>Bacteria</taxon>
        <taxon>Pseudomonadati</taxon>
        <taxon>Pseudomonadota</taxon>
        <taxon>Betaproteobacteria</taxon>
        <taxon>Rhodocyclales</taxon>
        <taxon>Rhodocyclaceae</taxon>
        <taxon>Azospira</taxon>
    </lineage>
</organism>
<dbReference type="GO" id="GO:0015086">
    <property type="term" value="F:cadmium ion transmembrane transporter activity"/>
    <property type="evidence" value="ECO:0007669"/>
    <property type="project" value="TreeGrafter"/>
</dbReference>
<dbReference type="GO" id="GO:0005886">
    <property type="term" value="C:plasma membrane"/>
    <property type="evidence" value="ECO:0007669"/>
    <property type="project" value="UniProtKB-SubCell"/>
</dbReference>
<keyword evidence="3" id="KW-0812">Transmembrane</keyword>
<dbReference type="SFLD" id="SFLDF00027">
    <property type="entry name" value="p-type_atpase"/>
    <property type="match status" value="1"/>
</dbReference>
<dbReference type="Proteomes" id="UP000663444">
    <property type="component" value="Chromosome"/>
</dbReference>
<comment type="catalytic activity">
    <reaction evidence="8">
        <text>Zn(2+)(in) + ATP + H2O = Zn(2+)(out) + ADP + phosphate + H(+)</text>
        <dbReference type="Rhea" id="RHEA:20621"/>
        <dbReference type="ChEBI" id="CHEBI:15377"/>
        <dbReference type="ChEBI" id="CHEBI:15378"/>
        <dbReference type="ChEBI" id="CHEBI:29105"/>
        <dbReference type="ChEBI" id="CHEBI:30616"/>
        <dbReference type="ChEBI" id="CHEBI:43474"/>
        <dbReference type="ChEBI" id="CHEBI:456216"/>
        <dbReference type="EC" id="7.2.2.12"/>
    </reaction>
</comment>
<evidence type="ECO:0000256" key="2">
    <source>
        <dbReference type="ARBA" id="ARBA00006024"/>
    </source>
</evidence>
<dbReference type="InterPro" id="IPR027256">
    <property type="entry name" value="P-typ_ATPase_IB"/>
</dbReference>
<dbReference type="InterPro" id="IPR018303">
    <property type="entry name" value="ATPase_P-typ_P_site"/>
</dbReference>
<evidence type="ECO:0000313" key="11">
    <source>
        <dbReference type="EMBL" id="QRJ63173.1"/>
    </source>
</evidence>
<dbReference type="NCBIfam" id="TIGR01525">
    <property type="entry name" value="ATPase-IB_hvy"/>
    <property type="match status" value="1"/>
</dbReference>
<dbReference type="SFLD" id="SFLDS00003">
    <property type="entry name" value="Haloacid_Dehalogenase"/>
    <property type="match status" value="1"/>
</dbReference>
<sequence>MPATPSELPLFAALTPLHAIPGRIRFRYRSNDNGVDAPAIERALQHLAGVVAVRANPRIRSLAVVYDAQATDAERLSAELLACVPVPRNGAAPPARRDTLDAVTRNAGMLLLGNALPQAMRLPATLSAATPLFAEAADDLRTVGVNSHVLEALAVGISTARKDFTAANTTLFMLALGEHLEQSIARRSDDLLRSLLRPDTGLVWVERDGVECRITADELAIGETVVVGAGATIPVDGTILSGEALVNEAAMTGESVPVAKGRGGKALSGTVVEEGRLRIYAEHVGRHTAVARIADYVEASLASKSQAQLGAAKLADKLVPAVLGLAGTALVGSGDWRRAAAVLQADYACALKLATPVAFKSAMHRAGKAGILMKGADVLERLAEADTFVFDKTGTLTTGRLEVTDSVTFDKTFTADDLICLAASVEEHYFHPLALAVVEAARMRHGRHFDHTEVQFIAAHGVASVVDGKRIVVGSRHFVEEDEGIAIDARQRAQITRLYRQGKTLLYIGFGGRLLGVIALKDQPRANAAATVARLRRLGAKKILMLTGDHRERAEELAAALGLDACHAELLPDEKAEIVRRLKENGARVAFIGDGINDAPALAGAHVGIAMQRGADIARLTSDVVLLEDDIDLVAEAKASADATLKLIAGNYRLTVGINTAILAAAAFGRLSPIASSILHNGATLGILLNALRGGTRRPRQRKPARGAA</sequence>
<dbReference type="GO" id="GO:0016887">
    <property type="term" value="F:ATP hydrolysis activity"/>
    <property type="evidence" value="ECO:0007669"/>
    <property type="project" value="InterPro"/>
</dbReference>
<dbReference type="InterPro" id="IPR023214">
    <property type="entry name" value="HAD_sf"/>
</dbReference>
<dbReference type="EMBL" id="CP064781">
    <property type="protein sequence ID" value="QRJ63173.1"/>
    <property type="molecule type" value="Genomic_DNA"/>
</dbReference>
<dbReference type="PRINTS" id="PR00119">
    <property type="entry name" value="CATATPASE"/>
</dbReference>
<dbReference type="RefSeq" id="WP_203386701.1">
    <property type="nucleotide sequence ID" value="NZ_CP064781.1"/>
</dbReference>
<dbReference type="CDD" id="cd07550">
    <property type="entry name" value="P-type_ATPase_HM"/>
    <property type="match status" value="1"/>
</dbReference>
<dbReference type="InterPro" id="IPR008250">
    <property type="entry name" value="ATPase_P-typ_transduc_dom_A_sf"/>
</dbReference>
<dbReference type="SFLD" id="SFLDG00002">
    <property type="entry name" value="C1.7:_P-type_atpase_like"/>
    <property type="match status" value="1"/>
</dbReference>
<dbReference type="Gene3D" id="3.30.70.100">
    <property type="match status" value="1"/>
</dbReference>
<keyword evidence="9" id="KW-0067">ATP-binding</keyword>
<gene>
    <name evidence="11" type="ORF">IWH25_15685</name>
</gene>
<dbReference type="InterPro" id="IPR036412">
    <property type="entry name" value="HAD-like_sf"/>
</dbReference>
<dbReference type="GO" id="GO:0016463">
    <property type="term" value="F:P-type zinc transporter activity"/>
    <property type="evidence" value="ECO:0007669"/>
    <property type="project" value="UniProtKB-EC"/>
</dbReference>
<evidence type="ECO:0000313" key="12">
    <source>
        <dbReference type="Proteomes" id="UP000663444"/>
    </source>
</evidence>
<dbReference type="GO" id="GO:0046872">
    <property type="term" value="F:metal ion binding"/>
    <property type="evidence" value="ECO:0007669"/>
    <property type="project" value="UniProtKB-KW"/>
</dbReference>
<evidence type="ECO:0000256" key="7">
    <source>
        <dbReference type="ARBA" id="ARBA00039097"/>
    </source>
</evidence>
<dbReference type="Pfam" id="PF00122">
    <property type="entry name" value="E1-E2_ATPase"/>
    <property type="match status" value="1"/>
</dbReference>
<dbReference type="PANTHER" id="PTHR48085">
    <property type="entry name" value="CADMIUM/ZINC-TRANSPORTING ATPASE HMA2-RELATED"/>
    <property type="match status" value="1"/>
</dbReference>
<accession>A0A974SNK5</accession>
<evidence type="ECO:0000256" key="4">
    <source>
        <dbReference type="ARBA" id="ARBA00022967"/>
    </source>
</evidence>
<keyword evidence="9" id="KW-0547">Nucleotide-binding</keyword>
<evidence type="ECO:0000256" key="3">
    <source>
        <dbReference type="ARBA" id="ARBA00022692"/>
    </source>
</evidence>
<dbReference type="InterPro" id="IPR001757">
    <property type="entry name" value="P_typ_ATPase"/>
</dbReference>
<dbReference type="SUPFAM" id="SSF81653">
    <property type="entry name" value="Calcium ATPase, transduction domain A"/>
    <property type="match status" value="1"/>
</dbReference>
<feature type="domain" description="P-type ATPase A" evidence="10">
    <location>
        <begin position="203"/>
        <end position="297"/>
    </location>
</feature>
<dbReference type="Gene3D" id="3.40.50.1000">
    <property type="entry name" value="HAD superfamily/HAD-like"/>
    <property type="match status" value="1"/>
</dbReference>
<dbReference type="InterPro" id="IPR051014">
    <property type="entry name" value="Cation_Transport_ATPase_IB"/>
</dbReference>
<evidence type="ECO:0000256" key="6">
    <source>
        <dbReference type="ARBA" id="ARBA00023136"/>
    </source>
</evidence>
<dbReference type="InterPro" id="IPR044492">
    <property type="entry name" value="P_typ_ATPase_HD_dom"/>
</dbReference>
<name>A0A974SNK5_9RHOO</name>
<dbReference type="EC" id="7.2.2.12" evidence="7"/>
<dbReference type="SUPFAM" id="SSF56784">
    <property type="entry name" value="HAD-like"/>
    <property type="match status" value="1"/>
</dbReference>
<evidence type="ECO:0000256" key="9">
    <source>
        <dbReference type="RuleBase" id="RU362081"/>
    </source>
</evidence>
<dbReference type="KEGG" id="ares:IWH25_15685"/>
<dbReference type="AlphaFoldDB" id="A0A974SNK5"/>
<dbReference type="InterPro" id="IPR059000">
    <property type="entry name" value="ATPase_P-type_domA"/>
</dbReference>
<keyword evidence="6" id="KW-0472">Membrane</keyword>
<dbReference type="Gene3D" id="2.70.150.10">
    <property type="entry name" value="Calcium-transporting ATPase, cytoplasmic transduction domain A"/>
    <property type="match status" value="1"/>
</dbReference>
<dbReference type="PROSITE" id="PS01229">
    <property type="entry name" value="COF_2"/>
    <property type="match status" value="1"/>
</dbReference>
<proteinExistence type="inferred from homology"/>
<protein>
    <recommendedName>
        <fullName evidence="7">P-type Zn(2+) transporter</fullName>
        <ecNumber evidence="7">7.2.2.12</ecNumber>
    </recommendedName>
</protein>
<keyword evidence="5" id="KW-1133">Transmembrane helix</keyword>
<keyword evidence="9" id="KW-0479">Metal-binding</keyword>
<keyword evidence="4" id="KW-1278">Translocase</keyword>
<dbReference type="Gene3D" id="3.40.1110.10">
    <property type="entry name" value="Calcium-transporting ATPase, cytoplasmic domain N"/>
    <property type="match status" value="1"/>
</dbReference>